<keyword evidence="1" id="KW-1133">Transmembrane helix</keyword>
<dbReference type="Pfam" id="PF18895">
    <property type="entry name" value="T4SS_pilin"/>
    <property type="match status" value="1"/>
</dbReference>
<dbReference type="Proteomes" id="UP000178315">
    <property type="component" value="Unassembled WGS sequence"/>
</dbReference>
<protein>
    <submittedName>
        <fullName evidence="2">Uncharacterized protein</fullName>
    </submittedName>
</protein>
<feature type="transmembrane region" description="Helical" evidence="1">
    <location>
        <begin position="97"/>
        <end position="118"/>
    </location>
</feature>
<accession>A0A1G2A8U1</accession>
<sequence length="130" mass="13942">MNCQYNFMLMTYSSRAKTVIKIISVWALFLPLAALAVPIKISDPIGAGSPLEIYARVIKAFLGTVGIFALLNFVIAGVGLIASRGNPEAVKKNRDNMLWTIIGIALLFGAYAILAFVIDRLAGSLNIGTP</sequence>
<evidence type="ECO:0000313" key="2">
    <source>
        <dbReference type="EMBL" id="OGY73085.1"/>
    </source>
</evidence>
<keyword evidence="1" id="KW-0472">Membrane</keyword>
<proteinExistence type="predicted"/>
<keyword evidence="1" id="KW-0812">Transmembrane</keyword>
<gene>
    <name evidence="2" type="ORF">A3H61_02650</name>
</gene>
<reference evidence="2 3" key="1">
    <citation type="journal article" date="2016" name="Nat. Commun.">
        <title>Thousands of microbial genomes shed light on interconnected biogeochemical processes in an aquifer system.</title>
        <authorList>
            <person name="Anantharaman K."/>
            <person name="Brown C.T."/>
            <person name="Hug L.A."/>
            <person name="Sharon I."/>
            <person name="Castelle C.J."/>
            <person name="Probst A.J."/>
            <person name="Thomas B.C."/>
            <person name="Singh A."/>
            <person name="Wilkins M.J."/>
            <person name="Karaoz U."/>
            <person name="Brodie E.L."/>
            <person name="Williams K.H."/>
            <person name="Hubbard S.S."/>
            <person name="Banfield J.F."/>
        </authorList>
    </citation>
    <scope>NUCLEOTIDE SEQUENCE [LARGE SCALE GENOMIC DNA]</scope>
</reference>
<comment type="caution">
    <text evidence="2">The sequence shown here is derived from an EMBL/GenBank/DDBJ whole genome shotgun (WGS) entry which is preliminary data.</text>
</comment>
<evidence type="ECO:0000256" key="1">
    <source>
        <dbReference type="SAM" id="Phobius"/>
    </source>
</evidence>
<organism evidence="2 3">
    <name type="scientific">Candidatus Jacksonbacteria bacterium RIFCSPLOWO2_02_FULL_44_20</name>
    <dbReference type="NCBI Taxonomy" id="1798460"/>
    <lineage>
        <taxon>Bacteria</taxon>
        <taxon>Candidatus Jacksoniibacteriota</taxon>
    </lineage>
</organism>
<evidence type="ECO:0000313" key="3">
    <source>
        <dbReference type="Proteomes" id="UP000178315"/>
    </source>
</evidence>
<feature type="transmembrane region" description="Helical" evidence="1">
    <location>
        <begin position="60"/>
        <end position="85"/>
    </location>
</feature>
<dbReference type="InterPro" id="IPR043993">
    <property type="entry name" value="T4SS_pilin"/>
</dbReference>
<name>A0A1G2A8U1_9BACT</name>
<dbReference type="AlphaFoldDB" id="A0A1G2A8U1"/>
<dbReference type="EMBL" id="MHJU01000017">
    <property type="protein sequence ID" value="OGY73085.1"/>
    <property type="molecule type" value="Genomic_DNA"/>
</dbReference>